<protein>
    <recommendedName>
        <fullName evidence="3">F-box domain-containing protein</fullName>
    </recommendedName>
</protein>
<dbReference type="EMBL" id="QPFP01000368">
    <property type="protein sequence ID" value="TEB15067.1"/>
    <property type="molecule type" value="Genomic_DNA"/>
</dbReference>
<sequence length="326" mass="36988">MENAAYITYPFHDLRRNRAPLVLTYVCSHWRKIAIGTPTLWSSLRIDIEQLLVQSGRQKLYQMWLDRAWGTPVSLDITDIRASKLGLLERVDWIGFLLEHVPYLQYLSTGPSVGNALFKGLLSRPVGSARHLEGLCIFFPSPTPFEKSCHGRLSSLFPNLSQLDLSAPSYRGFVDVAIDQLIHFSCDVTFFEEFLSEGETVLIFSKLVELHVHRANGGQESALNLKYGRQIILPEARMVKIHDTTPNALLTRKLLPIISCPNLEVLNIDNGYIAVSPIPTSPPDSGDFSFFSTFMAHILCLRYLYARHQHFYDDGFFSNIRIYGHA</sequence>
<reference evidence="1 2" key="1">
    <citation type="journal article" date="2019" name="Nat. Ecol. Evol.">
        <title>Megaphylogeny resolves global patterns of mushroom evolution.</title>
        <authorList>
            <person name="Varga T."/>
            <person name="Krizsan K."/>
            <person name="Foldi C."/>
            <person name="Dima B."/>
            <person name="Sanchez-Garcia M."/>
            <person name="Sanchez-Ramirez S."/>
            <person name="Szollosi G.J."/>
            <person name="Szarkandi J.G."/>
            <person name="Papp V."/>
            <person name="Albert L."/>
            <person name="Andreopoulos W."/>
            <person name="Angelini C."/>
            <person name="Antonin V."/>
            <person name="Barry K.W."/>
            <person name="Bougher N.L."/>
            <person name="Buchanan P."/>
            <person name="Buyck B."/>
            <person name="Bense V."/>
            <person name="Catcheside P."/>
            <person name="Chovatia M."/>
            <person name="Cooper J."/>
            <person name="Damon W."/>
            <person name="Desjardin D."/>
            <person name="Finy P."/>
            <person name="Geml J."/>
            <person name="Haridas S."/>
            <person name="Hughes K."/>
            <person name="Justo A."/>
            <person name="Karasinski D."/>
            <person name="Kautmanova I."/>
            <person name="Kiss B."/>
            <person name="Kocsube S."/>
            <person name="Kotiranta H."/>
            <person name="LaButti K.M."/>
            <person name="Lechner B.E."/>
            <person name="Liimatainen K."/>
            <person name="Lipzen A."/>
            <person name="Lukacs Z."/>
            <person name="Mihaltcheva S."/>
            <person name="Morgado L.N."/>
            <person name="Niskanen T."/>
            <person name="Noordeloos M.E."/>
            <person name="Ohm R.A."/>
            <person name="Ortiz-Santana B."/>
            <person name="Ovrebo C."/>
            <person name="Racz N."/>
            <person name="Riley R."/>
            <person name="Savchenko A."/>
            <person name="Shiryaev A."/>
            <person name="Soop K."/>
            <person name="Spirin V."/>
            <person name="Szebenyi C."/>
            <person name="Tomsovsky M."/>
            <person name="Tulloss R.E."/>
            <person name="Uehling J."/>
            <person name="Grigoriev I.V."/>
            <person name="Vagvolgyi C."/>
            <person name="Papp T."/>
            <person name="Martin F.M."/>
            <person name="Miettinen O."/>
            <person name="Hibbett D.S."/>
            <person name="Nagy L.G."/>
        </authorList>
    </citation>
    <scope>NUCLEOTIDE SEQUENCE [LARGE SCALE GENOMIC DNA]</scope>
    <source>
        <strain evidence="1 2">FP101781</strain>
    </source>
</reference>
<organism evidence="1 2">
    <name type="scientific">Coprinellus micaceus</name>
    <name type="common">Glistening ink-cap mushroom</name>
    <name type="synonym">Coprinus micaceus</name>
    <dbReference type="NCBI Taxonomy" id="71717"/>
    <lineage>
        <taxon>Eukaryota</taxon>
        <taxon>Fungi</taxon>
        <taxon>Dikarya</taxon>
        <taxon>Basidiomycota</taxon>
        <taxon>Agaricomycotina</taxon>
        <taxon>Agaricomycetes</taxon>
        <taxon>Agaricomycetidae</taxon>
        <taxon>Agaricales</taxon>
        <taxon>Agaricineae</taxon>
        <taxon>Psathyrellaceae</taxon>
        <taxon>Coprinellus</taxon>
    </lineage>
</organism>
<accession>A0A4Y7S1F2</accession>
<comment type="caution">
    <text evidence="1">The sequence shown here is derived from an EMBL/GenBank/DDBJ whole genome shotgun (WGS) entry which is preliminary data.</text>
</comment>
<proteinExistence type="predicted"/>
<keyword evidence="2" id="KW-1185">Reference proteome</keyword>
<name>A0A4Y7S1F2_COPMI</name>
<evidence type="ECO:0008006" key="3">
    <source>
        <dbReference type="Google" id="ProtNLM"/>
    </source>
</evidence>
<gene>
    <name evidence="1" type="ORF">FA13DRAFT_852981</name>
</gene>
<dbReference type="Proteomes" id="UP000298030">
    <property type="component" value="Unassembled WGS sequence"/>
</dbReference>
<dbReference type="AlphaFoldDB" id="A0A4Y7S1F2"/>
<evidence type="ECO:0000313" key="1">
    <source>
        <dbReference type="EMBL" id="TEB15067.1"/>
    </source>
</evidence>
<dbReference type="OrthoDB" id="2833243at2759"/>
<evidence type="ECO:0000313" key="2">
    <source>
        <dbReference type="Proteomes" id="UP000298030"/>
    </source>
</evidence>